<dbReference type="AlphaFoldDB" id="A0A8T1XD41"/>
<proteinExistence type="predicted"/>
<evidence type="ECO:0000313" key="3">
    <source>
        <dbReference type="Proteomes" id="UP000693981"/>
    </source>
</evidence>
<protein>
    <submittedName>
        <fullName evidence="2">Uncharacterized protein</fullName>
    </submittedName>
</protein>
<comment type="caution">
    <text evidence="2">The sequence shown here is derived from an EMBL/GenBank/DDBJ whole genome shotgun (WGS) entry which is preliminary data.</text>
</comment>
<dbReference type="Proteomes" id="UP000693981">
    <property type="component" value="Unassembled WGS sequence"/>
</dbReference>
<feature type="region of interest" description="Disordered" evidence="1">
    <location>
        <begin position="1"/>
        <end position="39"/>
    </location>
</feature>
<gene>
    <name evidence="2" type="ORF">PHYBOEH_001726</name>
</gene>
<feature type="compositionally biased region" description="Low complexity" evidence="1">
    <location>
        <begin position="15"/>
        <end position="30"/>
    </location>
</feature>
<reference evidence="2" key="1">
    <citation type="submission" date="2021-02" db="EMBL/GenBank/DDBJ databases">
        <authorList>
            <person name="Palmer J.M."/>
        </authorList>
    </citation>
    <scope>NUCLEOTIDE SEQUENCE</scope>
    <source>
        <strain evidence="2">SCRP23</strain>
    </source>
</reference>
<sequence>MDAVDVIVLDDSDSSSENASASTTPAASPAMKSNQPSTGYQNAVEAALAMAAAYETTDSKKEKKKKGPLKWHHRVLCSEKESE</sequence>
<feature type="region of interest" description="Disordered" evidence="1">
    <location>
        <begin position="54"/>
        <end position="83"/>
    </location>
</feature>
<accession>A0A8T1XD41</accession>
<keyword evidence="3" id="KW-1185">Reference proteome</keyword>
<evidence type="ECO:0000256" key="1">
    <source>
        <dbReference type="SAM" id="MobiDB-lite"/>
    </source>
</evidence>
<feature type="compositionally biased region" description="Basic residues" evidence="1">
    <location>
        <begin position="62"/>
        <end position="75"/>
    </location>
</feature>
<dbReference type="EMBL" id="JAGDFL010000014">
    <property type="protein sequence ID" value="KAG7401310.1"/>
    <property type="molecule type" value="Genomic_DNA"/>
</dbReference>
<organism evidence="2 3">
    <name type="scientific">Phytophthora boehmeriae</name>
    <dbReference type="NCBI Taxonomy" id="109152"/>
    <lineage>
        <taxon>Eukaryota</taxon>
        <taxon>Sar</taxon>
        <taxon>Stramenopiles</taxon>
        <taxon>Oomycota</taxon>
        <taxon>Peronosporomycetes</taxon>
        <taxon>Peronosporales</taxon>
        <taxon>Peronosporaceae</taxon>
        <taxon>Phytophthora</taxon>
    </lineage>
</organism>
<name>A0A8T1XD41_9STRA</name>
<evidence type="ECO:0000313" key="2">
    <source>
        <dbReference type="EMBL" id="KAG7401310.1"/>
    </source>
</evidence>